<reference evidence="5 6" key="2">
    <citation type="journal article" date="2018" name="Nat. Biotechnol.">
        <title>A standardized bacterial taxonomy based on genome phylogeny substantially revises the tree of life.</title>
        <authorList>
            <person name="Parks D.H."/>
            <person name="Chuvochina M."/>
            <person name="Waite D.W."/>
            <person name="Rinke C."/>
            <person name="Skarshewski A."/>
            <person name="Chaumeil P.A."/>
            <person name="Hugenholtz P."/>
        </authorList>
    </citation>
    <scope>NUCLEOTIDE SEQUENCE [LARGE SCALE GENOMIC DNA]</scope>
    <source>
        <strain evidence="2">UBA10378</strain>
        <strain evidence="1">UBA8557</strain>
    </source>
</reference>
<sequence>MEDQLEPQPAQQTGRARNALFRRLLDLVSMPASRLAHQDRHMVGDILLEVLFHAEEAEREMCARRLATHREAPKRVLRYLGQCSFQVARHVLEGNEGFDACDLREICMSGTAEHRQIIAQRKQVPESVCEYLAEFAEIPAVRDMLTNNGAILPEQAIDKLVVRSRGEESLCDLLVERLETKPSQAMAMFWWSDSATRRKILQRHAADRLEVIDTCRDVFELAAEENWSDPVTRKALQLIERRQRNRAAIDKSPYDSLEDAINASALNGMDSELAQEIGYLAGLKPVTAAKILTDKGGEGIAVLCKGTGVNREFLPVLWAGLKRPLQTEDGEIDPQFAKVSDIFEIMTVAKAQTTLRYWNWSLSSAFSPNALASAIDDVPANEEASFSSPQRTVRLVFGR</sequence>
<dbReference type="EMBL" id="DMBR01000079">
    <property type="protein sequence ID" value="HAE93429.1"/>
    <property type="molecule type" value="Genomic_DNA"/>
</dbReference>
<dbReference type="Pfam" id="PF10098">
    <property type="entry name" value="DUF2336"/>
    <property type="match status" value="1"/>
</dbReference>
<dbReference type="Proteomes" id="UP000263957">
    <property type="component" value="Unassembled WGS sequence"/>
</dbReference>
<dbReference type="STRING" id="1280948.HY36_11875"/>
<proteinExistence type="predicted"/>
<dbReference type="EMBL" id="AWFH01000063">
    <property type="protein sequence ID" value="KCZ57868.1"/>
    <property type="molecule type" value="Genomic_DNA"/>
</dbReference>
<dbReference type="RefSeq" id="WP_035555632.1">
    <property type="nucleotide sequence ID" value="NZ_AWFH01000063.1"/>
</dbReference>
<comment type="caution">
    <text evidence="3">The sequence shown here is derived from an EMBL/GenBank/DDBJ whole genome shotgun (WGS) entry which is preliminary data.</text>
</comment>
<protein>
    <submittedName>
        <fullName evidence="1">DUF2336 domain-containing protein</fullName>
    </submittedName>
</protein>
<evidence type="ECO:0000313" key="6">
    <source>
        <dbReference type="Proteomes" id="UP000263957"/>
    </source>
</evidence>
<reference evidence="3 4" key="1">
    <citation type="journal article" date="2014" name="Antonie Van Leeuwenhoek">
        <title>Hyphomonas beringensis sp. nov. and Hyphomonas chukchiensis sp. nov., isolated from surface seawater of the Bering Sea and Chukchi Sea.</title>
        <authorList>
            <person name="Li C."/>
            <person name="Lai Q."/>
            <person name="Li G."/>
            <person name="Dong C."/>
            <person name="Wang J."/>
            <person name="Liao Y."/>
            <person name="Shao Z."/>
        </authorList>
    </citation>
    <scope>NUCLEOTIDE SEQUENCE [LARGE SCALE GENOMIC DNA]</scope>
    <source>
        <strain evidence="3 4">22II1-22F38</strain>
    </source>
</reference>
<evidence type="ECO:0000313" key="2">
    <source>
        <dbReference type="EMBL" id="HBQ49839.1"/>
    </source>
</evidence>
<name>A0A059DWX0_9PROT</name>
<dbReference type="Proteomes" id="UP000024547">
    <property type="component" value="Unassembled WGS sequence"/>
</dbReference>
<dbReference type="GeneID" id="92500172"/>
<gene>
    <name evidence="1" type="ORF">DCG65_02630</name>
    <name evidence="2" type="ORF">DD728_13355</name>
    <name evidence="3" type="ORF">HY36_11875</name>
</gene>
<dbReference type="PATRIC" id="fig|1280948.3.peg.3497"/>
<dbReference type="eggNOG" id="COG5330">
    <property type="taxonomic scope" value="Bacteria"/>
</dbReference>
<dbReference type="OrthoDB" id="7179503at2"/>
<evidence type="ECO:0000313" key="5">
    <source>
        <dbReference type="Proteomes" id="UP000259173"/>
    </source>
</evidence>
<evidence type="ECO:0000313" key="3">
    <source>
        <dbReference type="EMBL" id="KCZ57868.1"/>
    </source>
</evidence>
<keyword evidence="4" id="KW-1185">Reference proteome</keyword>
<dbReference type="Proteomes" id="UP000259173">
    <property type="component" value="Unassembled WGS sequence"/>
</dbReference>
<organism evidence="3 4">
    <name type="scientific">Hyphomonas atlantica</name>
    <dbReference type="NCBI Taxonomy" id="1280948"/>
    <lineage>
        <taxon>Bacteria</taxon>
        <taxon>Pseudomonadati</taxon>
        <taxon>Pseudomonadota</taxon>
        <taxon>Alphaproteobacteria</taxon>
        <taxon>Hyphomonadales</taxon>
        <taxon>Hyphomonadaceae</taxon>
        <taxon>Hyphomonas</taxon>
    </lineage>
</organism>
<dbReference type="InterPro" id="IPR019285">
    <property type="entry name" value="DUF2336"/>
</dbReference>
<accession>A0A059DWX0</accession>
<dbReference type="AlphaFoldDB" id="A0A059DWX0"/>
<evidence type="ECO:0000313" key="1">
    <source>
        <dbReference type="EMBL" id="HAE93429.1"/>
    </source>
</evidence>
<dbReference type="EMBL" id="DOGS01000265">
    <property type="protein sequence ID" value="HBQ49839.1"/>
    <property type="molecule type" value="Genomic_DNA"/>
</dbReference>
<evidence type="ECO:0000313" key="4">
    <source>
        <dbReference type="Proteomes" id="UP000024547"/>
    </source>
</evidence>